<comment type="subcellular location">
    <subcellularLocation>
        <location evidence="1">Membrane</location>
        <topology evidence="1">Multi-pass membrane protein</topology>
    </subcellularLocation>
</comment>
<dbReference type="NCBIfam" id="NF037979">
    <property type="entry name" value="Na_transp"/>
    <property type="match status" value="1"/>
</dbReference>
<gene>
    <name evidence="8" type="ORF">bhn_I1798</name>
</gene>
<comment type="similarity">
    <text evidence="6">Belongs to the sodium:neurotransmitter symporter (SNF) (TC 2.A.22) family.</text>
</comment>
<dbReference type="InterPro" id="IPR000175">
    <property type="entry name" value="Na/ntran_symport"/>
</dbReference>
<dbReference type="CDD" id="cd10336">
    <property type="entry name" value="SLC6sbd_Tyt1-Like"/>
    <property type="match status" value="1"/>
</dbReference>
<dbReference type="OrthoDB" id="9762833at2"/>
<protein>
    <recommendedName>
        <fullName evidence="6">Transporter</fullName>
    </recommendedName>
</protein>
<dbReference type="AlphaFoldDB" id="A0A1D9P2U9"/>
<feature type="transmembrane region" description="Helical" evidence="7">
    <location>
        <begin position="86"/>
        <end position="112"/>
    </location>
</feature>
<dbReference type="PROSITE" id="PS00610">
    <property type="entry name" value="NA_NEUROTRAN_SYMP_1"/>
    <property type="match status" value="1"/>
</dbReference>
<keyword evidence="6" id="KW-0769">Symport</keyword>
<keyword evidence="3 6" id="KW-0812">Transmembrane</keyword>
<evidence type="ECO:0000256" key="5">
    <source>
        <dbReference type="ARBA" id="ARBA00023136"/>
    </source>
</evidence>
<organism evidence="8 9">
    <name type="scientific">Butyrivibrio hungatei</name>
    <dbReference type="NCBI Taxonomy" id="185008"/>
    <lineage>
        <taxon>Bacteria</taxon>
        <taxon>Bacillati</taxon>
        <taxon>Bacillota</taxon>
        <taxon>Clostridia</taxon>
        <taxon>Lachnospirales</taxon>
        <taxon>Lachnospiraceae</taxon>
        <taxon>Butyrivibrio</taxon>
    </lineage>
</organism>
<dbReference type="PROSITE" id="PS50267">
    <property type="entry name" value="NA_NEUROTRAN_SYMP_3"/>
    <property type="match status" value="1"/>
</dbReference>
<evidence type="ECO:0000256" key="4">
    <source>
        <dbReference type="ARBA" id="ARBA00022989"/>
    </source>
</evidence>
<accession>A0A1D9P2U9</accession>
<dbReference type="InterPro" id="IPR047218">
    <property type="entry name" value="YocR/YhdH-like"/>
</dbReference>
<feature type="transmembrane region" description="Helical" evidence="7">
    <location>
        <begin position="176"/>
        <end position="196"/>
    </location>
</feature>
<keyword evidence="4 7" id="KW-1133">Transmembrane helix</keyword>
<dbReference type="KEGG" id="bhu:bhn_I1798"/>
<keyword evidence="5 7" id="KW-0472">Membrane</keyword>
<name>A0A1D9P2U9_9FIRM</name>
<dbReference type="EMBL" id="CP017831">
    <property type="protein sequence ID" value="AOZ96831.1"/>
    <property type="molecule type" value="Genomic_DNA"/>
</dbReference>
<feature type="transmembrane region" description="Helical" evidence="7">
    <location>
        <begin position="145"/>
        <end position="164"/>
    </location>
</feature>
<feature type="transmembrane region" description="Helical" evidence="7">
    <location>
        <begin position="7"/>
        <end position="28"/>
    </location>
</feature>
<evidence type="ECO:0000256" key="6">
    <source>
        <dbReference type="RuleBase" id="RU003732"/>
    </source>
</evidence>
<dbReference type="GO" id="GO:0015293">
    <property type="term" value="F:symporter activity"/>
    <property type="evidence" value="ECO:0007669"/>
    <property type="project" value="UniProtKB-KW"/>
</dbReference>
<proteinExistence type="inferred from homology"/>
<evidence type="ECO:0000256" key="3">
    <source>
        <dbReference type="ARBA" id="ARBA00022692"/>
    </source>
</evidence>
<evidence type="ECO:0000313" key="8">
    <source>
        <dbReference type="EMBL" id="AOZ96831.1"/>
    </source>
</evidence>
<feature type="transmembrane region" description="Helical" evidence="7">
    <location>
        <begin position="256"/>
        <end position="282"/>
    </location>
</feature>
<keyword evidence="2 6" id="KW-0813">Transport</keyword>
<evidence type="ECO:0000313" key="9">
    <source>
        <dbReference type="Proteomes" id="UP000179284"/>
    </source>
</evidence>
<feature type="transmembrane region" description="Helical" evidence="7">
    <location>
        <begin position="216"/>
        <end position="235"/>
    </location>
</feature>
<dbReference type="Proteomes" id="UP000179284">
    <property type="component" value="Chromosome I"/>
</dbReference>
<sequence length="456" mass="50192">MKEREKLGSRLGFILLSAGCAIGIGNVWRFPYMVGQYGGGIFVVIYLLFLLILGVPVMTMEYSIGRASRMSIYPAYKKLEKDGTKWHLSGFMAMFGNYLLLMFYSVVSGWILRYFVLMLTGSFEGKTTAGIEEAFNTMMGSHEILIAYMVITMLITMVICSMGLQNGVEKITKIMMIALICIMIVLGIRSLTLQGASEGVAFYLMPNVDNIRKVGIGNVMYAALNQSFFTLSLGMGSMEIFGSYIKKERSLAGEAILVAGLDTFVAIVAGLITIPACFAYGVSPDSGPSLIFLTLPNVFTALPLGRVWGSLFFLFMYFAALSTMVGVFENVVSFSIDIFGSERKKAALIAGIIITLGSIPCTLGFNVLKGFEPLKPGTNIMDLEDFIVSNVILPIGSLICCLFCTTKYGWGFDNYLEEVNSGLGIKVSRKLSWYFKYVLPALITFLMIYGIVTYFK</sequence>
<feature type="transmembrane region" description="Helical" evidence="7">
    <location>
        <begin position="387"/>
        <end position="410"/>
    </location>
</feature>
<dbReference type="PANTHER" id="PTHR42948:SF1">
    <property type="entry name" value="TRANSPORTER"/>
    <property type="match status" value="1"/>
</dbReference>
<reference evidence="9" key="1">
    <citation type="submission" date="2016-10" db="EMBL/GenBank/DDBJ databases">
        <title>The complete genome sequence of the rumen bacterium Butyrivibrio hungatei MB2003.</title>
        <authorList>
            <person name="Palevich N."/>
            <person name="Kelly W.J."/>
            <person name="Leahy S.C."/>
            <person name="Altermann E."/>
            <person name="Rakonjac J."/>
            <person name="Attwood G.T."/>
        </authorList>
    </citation>
    <scope>NUCLEOTIDE SEQUENCE [LARGE SCALE GENOMIC DNA]</scope>
    <source>
        <strain evidence="9">MB2003</strain>
    </source>
</reference>
<evidence type="ECO:0000256" key="7">
    <source>
        <dbReference type="SAM" id="Phobius"/>
    </source>
</evidence>
<dbReference type="Pfam" id="PF00209">
    <property type="entry name" value="SNF"/>
    <property type="match status" value="2"/>
</dbReference>
<dbReference type="SUPFAM" id="SSF161070">
    <property type="entry name" value="SNF-like"/>
    <property type="match status" value="1"/>
</dbReference>
<dbReference type="PANTHER" id="PTHR42948">
    <property type="entry name" value="TRANSPORTER"/>
    <property type="match status" value="1"/>
</dbReference>
<evidence type="ECO:0000256" key="2">
    <source>
        <dbReference type="ARBA" id="ARBA00022448"/>
    </source>
</evidence>
<feature type="transmembrane region" description="Helical" evidence="7">
    <location>
        <begin position="346"/>
        <end position="367"/>
    </location>
</feature>
<dbReference type="RefSeq" id="WP_071176493.1">
    <property type="nucleotide sequence ID" value="NZ_CP017831.1"/>
</dbReference>
<evidence type="ECO:0000256" key="1">
    <source>
        <dbReference type="ARBA" id="ARBA00004141"/>
    </source>
</evidence>
<dbReference type="GO" id="GO:0016020">
    <property type="term" value="C:membrane"/>
    <property type="evidence" value="ECO:0007669"/>
    <property type="project" value="UniProtKB-SubCell"/>
</dbReference>
<feature type="transmembrane region" description="Helical" evidence="7">
    <location>
        <begin position="431"/>
        <end position="455"/>
    </location>
</feature>
<keyword evidence="9" id="KW-1185">Reference proteome</keyword>
<dbReference type="PRINTS" id="PR00176">
    <property type="entry name" value="NANEUSMPORT"/>
</dbReference>
<feature type="transmembrane region" description="Helical" evidence="7">
    <location>
        <begin position="40"/>
        <end position="65"/>
    </location>
</feature>
<feature type="transmembrane region" description="Helical" evidence="7">
    <location>
        <begin position="311"/>
        <end position="334"/>
    </location>
</feature>
<dbReference type="InterPro" id="IPR037272">
    <property type="entry name" value="SNS_sf"/>
</dbReference>